<accession>A0A4S4KYK4</accession>
<gene>
    <name evidence="1" type="ORF">EW026_g658</name>
</gene>
<comment type="caution">
    <text evidence="1">The sequence shown here is derived from an EMBL/GenBank/DDBJ whole genome shotgun (WGS) entry which is preliminary data.</text>
</comment>
<keyword evidence="2" id="KW-1185">Reference proteome</keyword>
<dbReference type="AlphaFoldDB" id="A0A4S4KYK4"/>
<evidence type="ECO:0000313" key="2">
    <source>
        <dbReference type="Proteomes" id="UP000309038"/>
    </source>
</evidence>
<reference evidence="1 2" key="1">
    <citation type="submission" date="2019-02" db="EMBL/GenBank/DDBJ databases">
        <title>Genome sequencing of the rare red list fungi Phlebia centrifuga.</title>
        <authorList>
            <person name="Buettner E."/>
            <person name="Kellner H."/>
        </authorList>
    </citation>
    <scope>NUCLEOTIDE SEQUENCE [LARGE SCALE GENOMIC DNA]</scope>
    <source>
        <strain evidence="1 2">DSM 108282</strain>
    </source>
</reference>
<dbReference type="EMBL" id="SGPJ01000010">
    <property type="protein sequence ID" value="THH02170.1"/>
    <property type="molecule type" value="Genomic_DNA"/>
</dbReference>
<dbReference type="Proteomes" id="UP000309038">
    <property type="component" value="Unassembled WGS sequence"/>
</dbReference>
<sequence>MVYFGTRGPSNLAAVRFNSAVRVQKITIFPTDDQPFSQSPETVSRTEPETFFAEVYFNAQILPSAQSKERPKPVNALVPTVIAYAGGRMDFAVNMSSEFATRLMIVKGPFQCISMAIYGDVVSEMPPPISTYSPRNIPSFDPILLSSALDPLNFRDPTKLATQLLDLIPEAPPLHLVIRLMFCLKPTNEDWDLPDFPHIYSNLETGGDSLDVESAFNLTSRPVSDETPDASFARFAERVARSVGPKDENQSYYVAGLLFRSACQHPEMARSLLECIDLSKVFDASNMDEATLLDLLDATSNADIARHLSAKWFIDTVKSIENDTSSDRETRTVARQLLARLEGMSVFEDALTNTQGDFSRAAATLKEIGEREQSFGIWLEAMTVFLINTVMNLYWEFSGYGKILNHLLLLRQMIVRLEYMLDNDLPTKAGIDTEHILSNLAKEPRAFLRPEFIKCILALKPPHCYITNDARLSMRKAALIADDGLLGAADQLLSSMERPPTFENIRALRVALAVLDREINERGDFEVLQEFWKEGSCSLETCLVDLFTILTEQIGDHFSVVPPPRTPLELVAQLFRASSETIQLLLRLASSYPLTGRVTRVVIRSTADLFVCTDTVDMLYAQTSATCEAAQETRQSCIEIVRSLANLKASLPGGKLYAEIVLRTLLDHSLHSTNRDPSHHLLQVFCLIDYLLPMPELDGASSDWVQKVVPNTLRELLSFCRALDTENKAHFVRRLVRLDEGIIGIGDWLLQEELKELAEALKALENPNPPSSYRLQLIQRFNMVCQLHHILD</sequence>
<protein>
    <submittedName>
        <fullName evidence="1">Uncharacterized protein</fullName>
    </submittedName>
</protein>
<organism evidence="1 2">
    <name type="scientific">Hermanssonia centrifuga</name>
    <dbReference type="NCBI Taxonomy" id="98765"/>
    <lineage>
        <taxon>Eukaryota</taxon>
        <taxon>Fungi</taxon>
        <taxon>Dikarya</taxon>
        <taxon>Basidiomycota</taxon>
        <taxon>Agaricomycotina</taxon>
        <taxon>Agaricomycetes</taxon>
        <taxon>Polyporales</taxon>
        <taxon>Meruliaceae</taxon>
        <taxon>Hermanssonia</taxon>
    </lineage>
</organism>
<evidence type="ECO:0000313" key="1">
    <source>
        <dbReference type="EMBL" id="THH02170.1"/>
    </source>
</evidence>
<proteinExistence type="predicted"/>
<name>A0A4S4KYK4_9APHY</name>